<dbReference type="AlphaFoldDB" id="Q1INY7"/>
<dbReference type="PROSITE" id="PS50110">
    <property type="entry name" value="RESPONSE_REGULATORY"/>
    <property type="match status" value="1"/>
</dbReference>
<dbReference type="EC" id="2.7.13.3" evidence="2"/>
<dbReference type="RefSeq" id="WP_011523214.1">
    <property type="nucleotide sequence ID" value="NC_008009.1"/>
</dbReference>
<dbReference type="SMART" id="SM00448">
    <property type="entry name" value="REC"/>
    <property type="match status" value="1"/>
</dbReference>
<dbReference type="SUPFAM" id="SSF55874">
    <property type="entry name" value="ATPase domain of HSP90 chaperone/DNA topoisomerase II/histidine kinase"/>
    <property type="match status" value="2"/>
</dbReference>
<dbReference type="eggNOG" id="COG0784">
    <property type="taxonomic scope" value="Bacteria"/>
</dbReference>
<dbReference type="GO" id="GO:0000155">
    <property type="term" value="F:phosphorelay sensor kinase activity"/>
    <property type="evidence" value="ECO:0007669"/>
    <property type="project" value="InterPro"/>
</dbReference>
<dbReference type="InterPro" id="IPR003594">
    <property type="entry name" value="HATPase_dom"/>
</dbReference>
<keyword evidence="5" id="KW-0175">Coiled coil</keyword>
<feature type="domain" description="Response regulatory" evidence="7">
    <location>
        <begin position="472"/>
        <end position="588"/>
    </location>
</feature>
<dbReference type="InterPro" id="IPR036097">
    <property type="entry name" value="HisK_dim/P_sf"/>
</dbReference>
<comment type="catalytic activity">
    <reaction evidence="1">
        <text>ATP + protein L-histidine = ADP + protein N-phospho-L-histidine.</text>
        <dbReference type="EC" id="2.7.13.3"/>
    </reaction>
</comment>
<dbReference type="STRING" id="204669.Acid345_2412"/>
<dbReference type="eggNOG" id="COG2172">
    <property type="taxonomic scope" value="Bacteria"/>
</dbReference>
<dbReference type="PANTHER" id="PTHR43547:SF2">
    <property type="entry name" value="HYBRID SIGNAL TRANSDUCTION HISTIDINE KINASE C"/>
    <property type="match status" value="1"/>
</dbReference>
<dbReference type="Proteomes" id="UP000002432">
    <property type="component" value="Chromosome"/>
</dbReference>
<evidence type="ECO:0000256" key="2">
    <source>
        <dbReference type="ARBA" id="ARBA00012438"/>
    </source>
</evidence>
<dbReference type="PROSITE" id="PS50109">
    <property type="entry name" value="HIS_KIN"/>
    <property type="match status" value="1"/>
</dbReference>
<dbReference type="EnsemblBacteria" id="ABF41413">
    <property type="protein sequence ID" value="ABF41413"/>
    <property type="gene ID" value="Acid345_2412"/>
</dbReference>
<keyword evidence="9" id="KW-1185">Reference proteome</keyword>
<dbReference type="InterPro" id="IPR036890">
    <property type="entry name" value="HATPase_C_sf"/>
</dbReference>
<evidence type="ECO:0000256" key="4">
    <source>
        <dbReference type="PROSITE-ProRule" id="PRU00169"/>
    </source>
</evidence>
<dbReference type="OrthoDB" id="9804263at2"/>
<dbReference type="PANTHER" id="PTHR43547">
    <property type="entry name" value="TWO-COMPONENT HISTIDINE KINASE"/>
    <property type="match status" value="1"/>
</dbReference>
<evidence type="ECO:0000256" key="1">
    <source>
        <dbReference type="ARBA" id="ARBA00000085"/>
    </source>
</evidence>
<evidence type="ECO:0000256" key="3">
    <source>
        <dbReference type="ARBA" id="ARBA00022553"/>
    </source>
</evidence>
<sequence>MSTRLYSLPLHHEDDVVQARQIAREIGTLLNFDPQDQVRIATATSELARNAFRYAGGGEVYFDLAPGLGHLDQPQSLVVEVVDQGPGIEDLQRILRGRYVLNTGLGMGLIGTRRLMDEFDIESTPGKGTRVRVSKRLSARRLFKEAEVRAVLDKLKSEKPKNLLNELEEQNRELMAAMEQLRQKNAELDHLNHELDDTNRGVVALYAELDERAGFLQRTSELKTRFLSNMSHEFRTPLNSIISLSQLLLDRVDGDLGSEQEKQVTYIRRSADTLLELVNDLLDLAKIEAGKVTVYPNEFRVNALFGALRGMLRPLLTNPEVSLTFEDAPEIGVLWTDESKVSQILRNFISNALKFTQGGEVAVTARLGQHDTVIFSVRDSGIGIAKSDQVRVFEEFTQIENALQRRNKGTGLGLPLTKKFAELLGGSVSLESETGKGSVFSAIIPRVYSDSMEKLHESGTAAASALREASPLVLIIDDEEISRYVLRNLLRASNFRVMEATGGESGLQLAESRRPAAIFLDLIMPGMLGEETLQQLKANPTTAPIPVIIHTSKALDDDERERLLMNAVAIISKESSSRDDSLRAIYDAMAKAGLDMIAGRREV</sequence>
<dbReference type="Pfam" id="PF00512">
    <property type="entry name" value="HisKA"/>
    <property type="match status" value="1"/>
</dbReference>
<dbReference type="Gene3D" id="3.30.565.10">
    <property type="entry name" value="Histidine kinase-like ATPase, C-terminal domain"/>
    <property type="match status" value="2"/>
</dbReference>
<dbReference type="CDD" id="cd16922">
    <property type="entry name" value="HATPase_EvgS-ArcB-TorS-like"/>
    <property type="match status" value="1"/>
</dbReference>
<proteinExistence type="predicted"/>
<dbReference type="Pfam" id="PF02518">
    <property type="entry name" value="HATPase_c"/>
    <property type="match status" value="2"/>
</dbReference>
<dbReference type="eggNOG" id="COG2205">
    <property type="taxonomic scope" value="Bacteria"/>
</dbReference>
<dbReference type="InterPro" id="IPR001789">
    <property type="entry name" value="Sig_transdc_resp-reg_receiver"/>
</dbReference>
<dbReference type="KEGG" id="aba:Acid345_2412"/>
<reference evidence="8 9" key="1">
    <citation type="journal article" date="2009" name="Appl. Environ. Microbiol.">
        <title>Three genomes from the phylum Acidobacteria provide insight into the lifestyles of these microorganisms in soils.</title>
        <authorList>
            <person name="Ward N.L."/>
            <person name="Challacombe J.F."/>
            <person name="Janssen P.H."/>
            <person name="Henrissat B."/>
            <person name="Coutinho P.M."/>
            <person name="Wu M."/>
            <person name="Xie G."/>
            <person name="Haft D.H."/>
            <person name="Sait M."/>
            <person name="Badger J."/>
            <person name="Barabote R.D."/>
            <person name="Bradley B."/>
            <person name="Brettin T.S."/>
            <person name="Brinkac L.M."/>
            <person name="Bruce D."/>
            <person name="Creasy T."/>
            <person name="Daugherty S.C."/>
            <person name="Davidsen T.M."/>
            <person name="DeBoy R.T."/>
            <person name="Detter J.C."/>
            <person name="Dodson R.J."/>
            <person name="Durkin A.S."/>
            <person name="Ganapathy A."/>
            <person name="Gwinn-Giglio M."/>
            <person name="Han C.S."/>
            <person name="Khouri H."/>
            <person name="Kiss H."/>
            <person name="Kothari S.P."/>
            <person name="Madupu R."/>
            <person name="Nelson K.E."/>
            <person name="Nelson W.C."/>
            <person name="Paulsen I."/>
            <person name="Penn K."/>
            <person name="Ren Q."/>
            <person name="Rosovitz M.J."/>
            <person name="Selengut J.D."/>
            <person name="Shrivastava S."/>
            <person name="Sullivan S.A."/>
            <person name="Tapia R."/>
            <person name="Thompson L.S."/>
            <person name="Watkins K.L."/>
            <person name="Yang Q."/>
            <person name="Yu C."/>
            <person name="Zafar N."/>
            <person name="Zhou L."/>
            <person name="Kuske C.R."/>
        </authorList>
    </citation>
    <scope>NUCLEOTIDE SEQUENCE [LARGE SCALE GENOMIC DNA]</scope>
    <source>
        <strain evidence="8 9">Ellin345</strain>
    </source>
</reference>
<feature type="domain" description="Histidine kinase" evidence="6">
    <location>
        <begin position="229"/>
        <end position="448"/>
    </location>
</feature>
<evidence type="ECO:0000313" key="9">
    <source>
        <dbReference type="Proteomes" id="UP000002432"/>
    </source>
</evidence>
<evidence type="ECO:0000259" key="7">
    <source>
        <dbReference type="PROSITE" id="PS50110"/>
    </source>
</evidence>
<keyword evidence="3 4" id="KW-0597">Phosphoprotein</keyword>
<gene>
    <name evidence="8" type="ordered locus">Acid345_2412</name>
</gene>
<organism evidence="8 9">
    <name type="scientific">Koribacter versatilis (strain Ellin345)</name>
    <dbReference type="NCBI Taxonomy" id="204669"/>
    <lineage>
        <taxon>Bacteria</taxon>
        <taxon>Pseudomonadati</taxon>
        <taxon>Acidobacteriota</taxon>
        <taxon>Terriglobia</taxon>
        <taxon>Terriglobales</taxon>
        <taxon>Candidatus Korobacteraceae</taxon>
        <taxon>Candidatus Korobacter</taxon>
    </lineage>
</organism>
<evidence type="ECO:0000313" key="8">
    <source>
        <dbReference type="EMBL" id="ABF41413.1"/>
    </source>
</evidence>
<dbReference type="Gene3D" id="3.40.50.2300">
    <property type="match status" value="1"/>
</dbReference>
<dbReference type="Pfam" id="PF00072">
    <property type="entry name" value="Response_reg"/>
    <property type="match status" value="1"/>
</dbReference>
<dbReference type="HOGENOM" id="CLU_000445_114_76_0"/>
<dbReference type="EMBL" id="CP000360">
    <property type="protein sequence ID" value="ABF41413.1"/>
    <property type="molecule type" value="Genomic_DNA"/>
</dbReference>
<dbReference type="SUPFAM" id="SSF47384">
    <property type="entry name" value="Homodimeric domain of signal transducing histidine kinase"/>
    <property type="match status" value="1"/>
</dbReference>
<accession>Q1INY7</accession>
<protein>
    <recommendedName>
        <fullName evidence="2">histidine kinase</fullName>
        <ecNumber evidence="2">2.7.13.3</ecNumber>
    </recommendedName>
</protein>
<dbReference type="CDD" id="cd00082">
    <property type="entry name" value="HisKA"/>
    <property type="match status" value="1"/>
</dbReference>
<name>Q1INY7_KORVE</name>
<dbReference type="Gene3D" id="1.10.287.130">
    <property type="match status" value="1"/>
</dbReference>
<feature type="coiled-coil region" evidence="5">
    <location>
        <begin position="164"/>
        <end position="201"/>
    </location>
</feature>
<dbReference type="SUPFAM" id="SSF52172">
    <property type="entry name" value="CheY-like"/>
    <property type="match status" value="1"/>
</dbReference>
<dbReference type="PRINTS" id="PR00344">
    <property type="entry name" value="BCTRLSENSOR"/>
</dbReference>
<dbReference type="SMART" id="SM00388">
    <property type="entry name" value="HisKA"/>
    <property type="match status" value="1"/>
</dbReference>
<dbReference type="InterPro" id="IPR011006">
    <property type="entry name" value="CheY-like_superfamily"/>
</dbReference>
<feature type="modified residue" description="4-aspartylphosphate" evidence="4">
    <location>
        <position position="521"/>
    </location>
</feature>
<keyword evidence="8" id="KW-0418">Kinase</keyword>
<dbReference type="SMART" id="SM00387">
    <property type="entry name" value="HATPase_c"/>
    <property type="match status" value="2"/>
</dbReference>
<evidence type="ECO:0000256" key="5">
    <source>
        <dbReference type="SAM" id="Coils"/>
    </source>
</evidence>
<evidence type="ECO:0000259" key="6">
    <source>
        <dbReference type="PROSITE" id="PS50109"/>
    </source>
</evidence>
<dbReference type="CDD" id="cd16934">
    <property type="entry name" value="HATPase_RsbT-like"/>
    <property type="match status" value="1"/>
</dbReference>
<dbReference type="InterPro" id="IPR005467">
    <property type="entry name" value="His_kinase_dom"/>
</dbReference>
<dbReference type="InterPro" id="IPR004358">
    <property type="entry name" value="Sig_transdc_His_kin-like_C"/>
</dbReference>
<dbReference type="InterPro" id="IPR003661">
    <property type="entry name" value="HisK_dim/P_dom"/>
</dbReference>
<keyword evidence="8" id="KW-0808">Transferase</keyword>